<sequence length="276" mass="29777">MKSNDILSTLDEGVLTITLNRPDTHNACDMTMWGLLLKLLEDAAMDPAVHCVLVTGAGKSFSAGADVRSFGTIDPADPMAMRYADDPVWTGIELRTARLVRNARITELLHTMGKPTIAAVRGAAAGAALAVAAACDFRIASETAKFVAAFSRIGTSGDFGINYYLTQLVGPAKAREMLFFGDKVGAEEALAMGLVNRVVADAELEFESLALARRLAGGPPVAHRLMKQNLVAAETENLHNVIELEARNMLRCLQTEDSKEAVRAFQEKREPKFSGR</sequence>
<protein>
    <submittedName>
        <fullName evidence="2">Enoyl-CoA hydratase</fullName>
    </submittedName>
</protein>
<evidence type="ECO:0000313" key="2">
    <source>
        <dbReference type="EMBL" id="NMF88635.1"/>
    </source>
</evidence>
<dbReference type="InterPro" id="IPR014748">
    <property type="entry name" value="Enoyl-CoA_hydra_C"/>
</dbReference>
<accession>A0ABX1MQJ4</accession>
<reference evidence="2 3" key="1">
    <citation type="submission" date="2019-12" db="EMBL/GenBank/DDBJ databases">
        <title>Comparative genomics gives insights into the taxonomy of the Azoarcus-Aromatoleum group and reveals separate origins of nif in the plant-associated Azoarcus and non-plant-associated Aromatoleum sub-groups.</title>
        <authorList>
            <person name="Lafos M."/>
            <person name="Maluk M."/>
            <person name="Batista M."/>
            <person name="Junghare M."/>
            <person name="Carmona M."/>
            <person name="Faoro H."/>
            <person name="Cruz L.M."/>
            <person name="Battistoni F."/>
            <person name="De Souza E."/>
            <person name="Pedrosa F."/>
            <person name="Chen W.-M."/>
            <person name="Poole P.S."/>
            <person name="Dixon R.A."/>
            <person name="James E.K."/>
        </authorList>
    </citation>
    <scope>NUCLEOTIDE SEQUENCE [LARGE SCALE GENOMIC DNA]</scope>
    <source>
        <strain evidence="2 3">ToN1</strain>
    </source>
</reference>
<dbReference type="RefSeq" id="WP_169206049.1">
    <property type="nucleotide sequence ID" value="NZ_CP059560.1"/>
</dbReference>
<evidence type="ECO:0000256" key="1">
    <source>
        <dbReference type="ARBA" id="ARBA00005254"/>
    </source>
</evidence>
<dbReference type="Proteomes" id="UP000652074">
    <property type="component" value="Unassembled WGS sequence"/>
</dbReference>
<dbReference type="CDD" id="cd06558">
    <property type="entry name" value="crotonase-like"/>
    <property type="match status" value="1"/>
</dbReference>
<proteinExistence type="inferred from homology"/>
<dbReference type="PANTHER" id="PTHR43459:SF1">
    <property type="entry name" value="EG:BACN32G11.4 PROTEIN"/>
    <property type="match status" value="1"/>
</dbReference>
<dbReference type="PANTHER" id="PTHR43459">
    <property type="entry name" value="ENOYL-COA HYDRATASE"/>
    <property type="match status" value="1"/>
</dbReference>
<dbReference type="InterPro" id="IPR029045">
    <property type="entry name" value="ClpP/crotonase-like_dom_sf"/>
</dbReference>
<dbReference type="Gene3D" id="3.90.226.10">
    <property type="entry name" value="2-enoyl-CoA Hydratase, Chain A, domain 1"/>
    <property type="match status" value="1"/>
</dbReference>
<organism evidence="2 3">
    <name type="scientific">Aromatoleum petrolei</name>
    <dbReference type="NCBI Taxonomy" id="76116"/>
    <lineage>
        <taxon>Bacteria</taxon>
        <taxon>Pseudomonadati</taxon>
        <taxon>Pseudomonadota</taxon>
        <taxon>Betaproteobacteria</taxon>
        <taxon>Rhodocyclales</taxon>
        <taxon>Rhodocyclaceae</taxon>
        <taxon>Aromatoleum</taxon>
    </lineage>
</organism>
<name>A0ABX1MQJ4_9RHOO</name>
<comment type="caution">
    <text evidence="2">The sequence shown here is derived from an EMBL/GenBank/DDBJ whole genome shotgun (WGS) entry which is preliminary data.</text>
</comment>
<comment type="similarity">
    <text evidence="1">Belongs to the enoyl-CoA hydratase/isomerase family.</text>
</comment>
<dbReference type="EMBL" id="WTVR01000014">
    <property type="protein sequence ID" value="NMF88635.1"/>
    <property type="molecule type" value="Genomic_DNA"/>
</dbReference>
<evidence type="ECO:0000313" key="3">
    <source>
        <dbReference type="Proteomes" id="UP000652074"/>
    </source>
</evidence>
<dbReference type="InterPro" id="IPR001753">
    <property type="entry name" value="Enoyl-CoA_hydra/iso"/>
</dbReference>
<dbReference type="Gene3D" id="1.10.12.10">
    <property type="entry name" value="Lyase 2-enoyl-coa Hydratase, Chain A, domain 2"/>
    <property type="match status" value="1"/>
</dbReference>
<dbReference type="SUPFAM" id="SSF52096">
    <property type="entry name" value="ClpP/crotonase"/>
    <property type="match status" value="1"/>
</dbReference>
<dbReference type="Pfam" id="PF00378">
    <property type="entry name" value="ECH_1"/>
    <property type="match status" value="1"/>
</dbReference>
<gene>
    <name evidence="2" type="ORF">GPA26_09075</name>
</gene>
<keyword evidence="3" id="KW-1185">Reference proteome</keyword>